<sequence length="504" mass="55834">MLFKTAGINPVTSLLEASRELRKRAEQGLAVGRLESVHASEEAREIAENLNAALRLSALQTADAELRLNLVSKAIEVGLWDMTVIAGDPVNPNNAFTWSDEFRRMLGFSGERDFPNILDSWASRLHPEEQERVVGILAAHLNDHSGRTPYDVQYRLMLKNGEYRWFRATGTTTRDESGVPLRVVGALFDIHEKKLRENELDGLVTRYDLINQALTESPWDMTVIAGDPVNPRNEIWFSDQFRRMLGYNGVEELPNRLDSWASKLHPEDAEAAQQGLADYLNDYSGRADLDQEYRLRHKDGRYLWYKASGATVRDANGVPLRLAGTLREITLEKNKEALVDRVGERIALLSRAIEDMVTGIDSIAEGAQALVNMQNKSTKAANRAKTSADETQNISSFIKEVAEQTNLLGLNAAIEAARAGESGRGFSVVADEVRKLAVNSAEATGNIGSSLNEMKEQIDRILNNIGAMAELTGAQAAMTQQVNASIVEVRAQANDLVQFTETLR</sequence>
<dbReference type="Proteomes" id="UP000605427">
    <property type="component" value="Unassembled WGS sequence"/>
</dbReference>
<keyword evidence="6" id="KW-0807">Transducer</keyword>
<evidence type="ECO:0000256" key="1">
    <source>
        <dbReference type="ARBA" id="ARBA00000085"/>
    </source>
</evidence>
<dbReference type="PROSITE" id="PS50113">
    <property type="entry name" value="PAC"/>
    <property type="match status" value="2"/>
</dbReference>
<comment type="caution">
    <text evidence="9">The sequence shown here is derived from an EMBL/GenBank/DDBJ whole genome shotgun (WGS) entry which is preliminary data.</text>
</comment>
<keyword evidence="3" id="KW-0597">Phosphoprotein</keyword>
<accession>A0ABQ1ZZ46</accession>
<keyword evidence="5" id="KW-0418">Kinase</keyword>
<dbReference type="Pfam" id="PF00015">
    <property type="entry name" value="MCPsignal"/>
    <property type="match status" value="1"/>
</dbReference>
<dbReference type="SMART" id="SM00283">
    <property type="entry name" value="MA"/>
    <property type="match status" value="1"/>
</dbReference>
<dbReference type="InterPro" id="IPR000700">
    <property type="entry name" value="PAS-assoc_C"/>
</dbReference>
<dbReference type="RefSeq" id="WP_172245864.1">
    <property type="nucleotide sequence ID" value="NZ_CBCSIZ010000003.1"/>
</dbReference>
<feature type="domain" description="PAC" evidence="8">
    <location>
        <begin position="150"/>
        <end position="202"/>
    </location>
</feature>
<dbReference type="InterPro" id="IPR035965">
    <property type="entry name" value="PAS-like_dom_sf"/>
</dbReference>
<evidence type="ECO:0000256" key="5">
    <source>
        <dbReference type="ARBA" id="ARBA00022777"/>
    </source>
</evidence>
<evidence type="ECO:0000259" key="7">
    <source>
        <dbReference type="PROSITE" id="PS50111"/>
    </source>
</evidence>
<dbReference type="InterPro" id="IPR013655">
    <property type="entry name" value="PAS_fold_3"/>
</dbReference>
<dbReference type="NCBIfam" id="TIGR00229">
    <property type="entry name" value="sensory_box"/>
    <property type="match status" value="2"/>
</dbReference>
<evidence type="ECO:0000256" key="3">
    <source>
        <dbReference type="ARBA" id="ARBA00022553"/>
    </source>
</evidence>
<dbReference type="InterPro" id="IPR004089">
    <property type="entry name" value="MCPsignal_dom"/>
</dbReference>
<dbReference type="Gene3D" id="3.30.450.20">
    <property type="entry name" value="PAS domain"/>
    <property type="match status" value="2"/>
</dbReference>
<dbReference type="EC" id="2.7.13.3" evidence="2"/>
<dbReference type="Pfam" id="PF08447">
    <property type="entry name" value="PAS_3"/>
    <property type="match status" value="2"/>
</dbReference>
<dbReference type="Gene3D" id="1.10.287.950">
    <property type="entry name" value="Methyl-accepting chemotaxis protein"/>
    <property type="match status" value="1"/>
</dbReference>
<dbReference type="InterPro" id="IPR004090">
    <property type="entry name" value="Chemotax_Me-accpt_rcpt"/>
</dbReference>
<dbReference type="PROSITE" id="PS50111">
    <property type="entry name" value="CHEMOTAXIS_TRANSDUC_2"/>
    <property type="match status" value="1"/>
</dbReference>
<comment type="catalytic activity">
    <reaction evidence="1">
        <text>ATP + protein L-histidine = ADP + protein N-phospho-L-histidine.</text>
        <dbReference type="EC" id="2.7.13.3"/>
    </reaction>
</comment>
<dbReference type="InterPro" id="IPR000014">
    <property type="entry name" value="PAS"/>
</dbReference>
<evidence type="ECO:0000256" key="4">
    <source>
        <dbReference type="ARBA" id="ARBA00022679"/>
    </source>
</evidence>
<dbReference type="PRINTS" id="PR00260">
    <property type="entry name" value="CHEMTRNSDUCR"/>
</dbReference>
<dbReference type="PANTHER" id="PTHR43304:SF1">
    <property type="entry name" value="PAC DOMAIN-CONTAINING PROTEIN"/>
    <property type="match status" value="1"/>
</dbReference>
<dbReference type="SUPFAM" id="SSF55785">
    <property type="entry name" value="PYP-like sensor domain (PAS domain)"/>
    <property type="match status" value="2"/>
</dbReference>
<evidence type="ECO:0000259" key="8">
    <source>
        <dbReference type="PROSITE" id="PS50113"/>
    </source>
</evidence>
<evidence type="ECO:0000256" key="6">
    <source>
        <dbReference type="PROSITE-ProRule" id="PRU00284"/>
    </source>
</evidence>
<feature type="domain" description="Methyl-accepting transducer" evidence="7">
    <location>
        <begin position="375"/>
        <end position="504"/>
    </location>
</feature>
<dbReference type="InterPro" id="IPR001610">
    <property type="entry name" value="PAC"/>
</dbReference>
<protein>
    <recommendedName>
        <fullName evidence="2">histidine kinase</fullName>
        <ecNumber evidence="2">2.7.13.3</ecNumber>
    </recommendedName>
</protein>
<dbReference type="SUPFAM" id="SSF58104">
    <property type="entry name" value="Methyl-accepting chemotaxis protein (MCP) signaling domain"/>
    <property type="match status" value="1"/>
</dbReference>
<dbReference type="InterPro" id="IPR052162">
    <property type="entry name" value="Sensor_kinase/Photoreceptor"/>
</dbReference>
<reference evidence="10" key="1">
    <citation type="journal article" date="2019" name="Int. J. Syst. Evol. Microbiol.">
        <title>The Global Catalogue of Microorganisms (GCM) 10K type strain sequencing project: providing services to taxonomists for standard genome sequencing and annotation.</title>
        <authorList>
            <consortium name="The Broad Institute Genomics Platform"/>
            <consortium name="The Broad Institute Genome Sequencing Center for Infectious Disease"/>
            <person name="Wu L."/>
            <person name="Ma J."/>
        </authorList>
    </citation>
    <scope>NUCLEOTIDE SEQUENCE [LARGE SCALE GENOMIC DNA]</scope>
    <source>
        <strain evidence="10">CCM 8702</strain>
    </source>
</reference>
<evidence type="ECO:0000313" key="10">
    <source>
        <dbReference type="Proteomes" id="UP000605427"/>
    </source>
</evidence>
<evidence type="ECO:0000256" key="2">
    <source>
        <dbReference type="ARBA" id="ARBA00012438"/>
    </source>
</evidence>
<feature type="domain" description="PAC" evidence="8">
    <location>
        <begin position="289"/>
        <end position="341"/>
    </location>
</feature>
<keyword evidence="10" id="KW-1185">Reference proteome</keyword>
<dbReference type="EMBL" id="BMDD01000004">
    <property type="protein sequence ID" value="GGH82960.1"/>
    <property type="molecule type" value="Genomic_DNA"/>
</dbReference>
<dbReference type="SMART" id="SM00086">
    <property type="entry name" value="PAC"/>
    <property type="match status" value="2"/>
</dbReference>
<proteinExistence type="predicted"/>
<name>A0ABQ1ZZ46_9BACL</name>
<evidence type="ECO:0000313" key="9">
    <source>
        <dbReference type="EMBL" id="GGH82960.1"/>
    </source>
</evidence>
<organism evidence="9 10">
    <name type="scientific">Saccharibacillus endophyticus</name>
    <dbReference type="NCBI Taxonomy" id="2060666"/>
    <lineage>
        <taxon>Bacteria</taxon>
        <taxon>Bacillati</taxon>
        <taxon>Bacillota</taxon>
        <taxon>Bacilli</taxon>
        <taxon>Bacillales</taxon>
        <taxon>Paenibacillaceae</taxon>
        <taxon>Saccharibacillus</taxon>
    </lineage>
</organism>
<keyword evidence="4" id="KW-0808">Transferase</keyword>
<dbReference type="PANTHER" id="PTHR43304">
    <property type="entry name" value="PHYTOCHROME-LIKE PROTEIN CPH1"/>
    <property type="match status" value="1"/>
</dbReference>
<gene>
    <name evidence="9" type="ORF">GCM10007362_35070</name>
</gene>
<dbReference type="CDD" id="cd00130">
    <property type="entry name" value="PAS"/>
    <property type="match status" value="2"/>
</dbReference>